<dbReference type="PANTHER" id="PTHR12176:SF84">
    <property type="entry name" value="METHYLTRANSFERASE DOMAIN-CONTAINING PROTEIN"/>
    <property type="match status" value="1"/>
</dbReference>
<organism evidence="4 5">
    <name type="scientific">Dichomitus squalens</name>
    <dbReference type="NCBI Taxonomy" id="114155"/>
    <lineage>
        <taxon>Eukaryota</taxon>
        <taxon>Fungi</taxon>
        <taxon>Dikarya</taxon>
        <taxon>Basidiomycota</taxon>
        <taxon>Agaricomycotina</taxon>
        <taxon>Agaricomycetes</taxon>
        <taxon>Polyporales</taxon>
        <taxon>Polyporaceae</taxon>
        <taxon>Dichomitus</taxon>
    </lineage>
</organism>
<dbReference type="Proteomes" id="UP000292082">
    <property type="component" value="Unassembled WGS sequence"/>
</dbReference>
<keyword evidence="3" id="KW-0808">Transferase</keyword>
<evidence type="ECO:0008006" key="6">
    <source>
        <dbReference type="Google" id="ProtNLM"/>
    </source>
</evidence>
<dbReference type="EMBL" id="ML145088">
    <property type="protein sequence ID" value="TBU63805.1"/>
    <property type="molecule type" value="Genomic_DNA"/>
</dbReference>
<dbReference type="GO" id="GO:0032259">
    <property type="term" value="P:methylation"/>
    <property type="evidence" value="ECO:0007669"/>
    <property type="project" value="UniProtKB-KW"/>
</dbReference>
<evidence type="ECO:0000313" key="4">
    <source>
        <dbReference type="EMBL" id="TBU63805.1"/>
    </source>
</evidence>
<protein>
    <recommendedName>
        <fullName evidence="6">Methyltransferase domain-containing protein</fullName>
    </recommendedName>
</protein>
<evidence type="ECO:0000313" key="5">
    <source>
        <dbReference type="Proteomes" id="UP000292082"/>
    </source>
</evidence>
<evidence type="ECO:0000256" key="3">
    <source>
        <dbReference type="ARBA" id="ARBA00022679"/>
    </source>
</evidence>
<evidence type="ECO:0000256" key="1">
    <source>
        <dbReference type="ARBA" id="ARBA00008361"/>
    </source>
</evidence>
<dbReference type="AlphaFoldDB" id="A0A4Q9Q8L6"/>
<dbReference type="Gene3D" id="3.40.50.150">
    <property type="entry name" value="Vaccinia Virus protein VP39"/>
    <property type="match status" value="1"/>
</dbReference>
<reference evidence="4 5" key="1">
    <citation type="submission" date="2019-01" db="EMBL/GenBank/DDBJ databases">
        <title>Draft genome sequences of three monokaryotic isolates of the white-rot basidiomycete fungus Dichomitus squalens.</title>
        <authorList>
            <consortium name="DOE Joint Genome Institute"/>
            <person name="Lopez S.C."/>
            <person name="Andreopoulos B."/>
            <person name="Pangilinan J."/>
            <person name="Lipzen A."/>
            <person name="Riley R."/>
            <person name="Ahrendt S."/>
            <person name="Ng V."/>
            <person name="Barry K."/>
            <person name="Daum C."/>
            <person name="Grigoriev I.V."/>
            <person name="Hilden K.S."/>
            <person name="Makela M.R."/>
            <person name="de Vries R.P."/>
        </authorList>
    </citation>
    <scope>NUCLEOTIDE SEQUENCE [LARGE SCALE GENOMIC DNA]</scope>
    <source>
        <strain evidence="4 5">CBS 464.89</strain>
    </source>
</reference>
<gene>
    <name evidence="4" type="ORF">BD310DRAFT_525307</name>
</gene>
<proteinExistence type="inferred from homology"/>
<comment type="similarity">
    <text evidence="1">Belongs to the methyltransferase superfamily.</text>
</comment>
<keyword evidence="2" id="KW-0489">Methyltransferase</keyword>
<dbReference type="PANTHER" id="PTHR12176">
    <property type="entry name" value="SAM-DEPENDENT METHYLTRANSFERASE SUPERFAMILY PROTEIN"/>
    <property type="match status" value="1"/>
</dbReference>
<name>A0A4Q9Q8L6_9APHY</name>
<dbReference type="InterPro" id="IPR029063">
    <property type="entry name" value="SAM-dependent_MTases_sf"/>
</dbReference>
<evidence type="ECO:0000256" key="2">
    <source>
        <dbReference type="ARBA" id="ARBA00022603"/>
    </source>
</evidence>
<dbReference type="STRING" id="114155.A0A4Q9Q8L6"/>
<dbReference type="InterPro" id="IPR051419">
    <property type="entry name" value="Lys/N-term_MeTrsfase_sf"/>
</dbReference>
<sequence>MPPDYELQSYWRARFEYELDFEWLGDGSDTILPHLRAHLTDPRVSARSSPSRPARLLHIGAGTSSLSERIRELYRDVYGTQVDEGAIVNTDFAENLVAREREKAEAAFAVGRSRTGMQWVCADLLKWGELEAALQPEEERHTFDLVVDKSTSDAISCGEDVSYSNPDPSIHPALNEILAAQGGKKISISPVELLAVHLASLVRPGGLWVGLTFSPHRFPFLASLEERRDTRHSHAATYWTIDEVVTVDAPTGMEGSAYAPVVQHYIFLLRRKSP</sequence>
<keyword evidence="5" id="KW-1185">Reference proteome</keyword>
<accession>A0A4Q9Q8L6</accession>
<dbReference type="SUPFAM" id="SSF53335">
    <property type="entry name" value="S-adenosyl-L-methionine-dependent methyltransferases"/>
    <property type="match status" value="1"/>
</dbReference>
<dbReference type="GO" id="GO:0008168">
    <property type="term" value="F:methyltransferase activity"/>
    <property type="evidence" value="ECO:0007669"/>
    <property type="project" value="UniProtKB-KW"/>
</dbReference>